<evidence type="ECO:0000313" key="2">
    <source>
        <dbReference type="Proteomes" id="UP000255213"/>
    </source>
</evidence>
<accession>A0A380IHN0</accession>
<name>A0A380IHN0_STRAI</name>
<dbReference type="EMBL" id="UHEN01000001">
    <property type="protein sequence ID" value="SUN08272.1"/>
    <property type="molecule type" value="Genomic_DNA"/>
</dbReference>
<dbReference type="Proteomes" id="UP000255213">
    <property type="component" value="Unassembled WGS sequence"/>
</dbReference>
<reference evidence="1 2" key="1">
    <citation type="submission" date="2018-06" db="EMBL/GenBank/DDBJ databases">
        <authorList>
            <consortium name="Pathogen Informatics"/>
            <person name="Doyle S."/>
        </authorList>
    </citation>
    <scope>NUCLEOTIDE SEQUENCE [LARGE SCALE GENOMIC DNA]</scope>
    <source>
        <strain evidence="1 2">NCTC12957</strain>
    </source>
</reference>
<protein>
    <submittedName>
        <fullName evidence="1">Uncharacterized protein</fullName>
    </submittedName>
</protein>
<sequence>MDFFLNGNSSLLCLDVEHARRVNEAMNTHYAIIKMD</sequence>
<organism evidence="1 2">
    <name type="scientific">Streptococcus acidominimus</name>
    <dbReference type="NCBI Taxonomy" id="1326"/>
    <lineage>
        <taxon>Bacteria</taxon>
        <taxon>Bacillati</taxon>
        <taxon>Bacillota</taxon>
        <taxon>Bacilli</taxon>
        <taxon>Lactobacillales</taxon>
        <taxon>Streptococcaceae</taxon>
        <taxon>Streptococcus</taxon>
    </lineage>
</organism>
<gene>
    <name evidence="1" type="ORF">NCTC12957_01863</name>
</gene>
<dbReference type="AlphaFoldDB" id="A0A380IHN0"/>
<proteinExistence type="predicted"/>
<evidence type="ECO:0000313" key="1">
    <source>
        <dbReference type="EMBL" id="SUN08272.1"/>
    </source>
</evidence>